<evidence type="ECO:0000313" key="2">
    <source>
        <dbReference type="Proteomes" id="UP000281406"/>
    </source>
</evidence>
<proteinExistence type="predicted"/>
<dbReference type="AlphaFoldDB" id="A0A3N0YBF0"/>
<evidence type="ECO:0000313" key="1">
    <source>
        <dbReference type="EMBL" id="ROL43573.1"/>
    </source>
</evidence>
<protein>
    <submittedName>
        <fullName evidence="1">Uncharacterized protein</fullName>
    </submittedName>
</protein>
<keyword evidence="2" id="KW-1185">Reference proteome</keyword>
<organism evidence="1 2">
    <name type="scientific">Anabarilius grahami</name>
    <name type="common">Kanglang fish</name>
    <name type="synonym">Barilius grahami</name>
    <dbReference type="NCBI Taxonomy" id="495550"/>
    <lineage>
        <taxon>Eukaryota</taxon>
        <taxon>Metazoa</taxon>
        <taxon>Chordata</taxon>
        <taxon>Craniata</taxon>
        <taxon>Vertebrata</taxon>
        <taxon>Euteleostomi</taxon>
        <taxon>Actinopterygii</taxon>
        <taxon>Neopterygii</taxon>
        <taxon>Teleostei</taxon>
        <taxon>Ostariophysi</taxon>
        <taxon>Cypriniformes</taxon>
        <taxon>Xenocyprididae</taxon>
        <taxon>Xenocypridinae</taxon>
        <taxon>Xenocypridinae incertae sedis</taxon>
        <taxon>Anabarilius</taxon>
    </lineage>
</organism>
<comment type="caution">
    <text evidence="1">The sequence shown here is derived from an EMBL/GenBank/DDBJ whole genome shotgun (WGS) entry which is preliminary data.</text>
</comment>
<reference evidence="1 2" key="1">
    <citation type="submission" date="2018-10" db="EMBL/GenBank/DDBJ databases">
        <title>Genome assembly for a Yunnan-Guizhou Plateau 3E fish, Anabarilius grahami (Regan), and its evolutionary and genetic applications.</title>
        <authorList>
            <person name="Jiang W."/>
        </authorList>
    </citation>
    <scope>NUCLEOTIDE SEQUENCE [LARGE SCALE GENOMIC DNA]</scope>
    <source>
        <strain evidence="1">AG-KIZ</strain>
        <tissue evidence="1">Muscle</tissue>
    </source>
</reference>
<gene>
    <name evidence="1" type="ORF">DPX16_13504</name>
</gene>
<sequence>MFVCSRDFSDEYFVNKSQFGPGFADQGASRHRRSCALFSSAHGTDGRYASRISAFSGKTRFSVSIFYKYDKTKDLSEK</sequence>
<dbReference type="Proteomes" id="UP000281406">
    <property type="component" value="Unassembled WGS sequence"/>
</dbReference>
<name>A0A3N0YBF0_ANAGA</name>
<dbReference type="EMBL" id="RJVU01047928">
    <property type="protein sequence ID" value="ROL43573.1"/>
    <property type="molecule type" value="Genomic_DNA"/>
</dbReference>
<accession>A0A3N0YBF0</accession>